<dbReference type="EC" id="1.5.3.1" evidence="1"/>
<dbReference type="InterPro" id="IPR007375">
    <property type="entry name" value="SoxG"/>
</dbReference>
<dbReference type="Pfam" id="PF04268">
    <property type="entry name" value="SoxG"/>
    <property type="match status" value="1"/>
</dbReference>
<accession>A0A1P8V0F0</accession>
<dbReference type="OrthoDB" id="9814782at2"/>
<dbReference type="Proteomes" id="UP000187059">
    <property type="component" value="Chromosome"/>
</dbReference>
<organism evidence="1 2">
    <name type="scientific">Salipiger abyssi</name>
    <dbReference type="NCBI Taxonomy" id="1250539"/>
    <lineage>
        <taxon>Bacteria</taxon>
        <taxon>Pseudomonadati</taxon>
        <taxon>Pseudomonadota</taxon>
        <taxon>Alphaproteobacteria</taxon>
        <taxon>Rhodobacterales</taxon>
        <taxon>Roseobacteraceae</taxon>
        <taxon>Salipiger</taxon>
    </lineage>
</organism>
<dbReference type="Gene3D" id="3.30.1360.120">
    <property type="entry name" value="Probable tRNA modification gtpase trme, domain 1"/>
    <property type="match status" value="1"/>
</dbReference>
<protein>
    <submittedName>
        <fullName evidence="1">Sarcosine oxidase subunit gamma</fullName>
        <ecNumber evidence="1">1.5.3.1</ecNumber>
    </submittedName>
</protein>
<keyword evidence="2" id="KW-1185">Reference proteome</keyword>
<dbReference type="STRING" id="1250539.Ga0080574_TMP4800"/>
<gene>
    <name evidence="1" type="ORF">Ga0080574_TMP4800</name>
</gene>
<evidence type="ECO:0000313" key="1">
    <source>
        <dbReference type="EMBL" id="APZ55134.1"/>
    </source>
</evidence>
<dbReference type="KEGG" id="paby:Ga0080574_TMP4800"/>
<dbReference type="AlphaFoldDB" id="A0A1P8V0F0"/>
<dbReference type="Gene3D" id="3.30.70.1520">
    <property type="entry name" value="Heterotetrameric sarcosine oxidase"/>
    <property type="match status" value="1"/>
</dbReference>
<dbReference type="RefSeq" id="WP_076705601.1">
    <property type="nucleotide sequence ID" value="NZ_CP015093.1"/>
</dbReference>
<sequence length="189" mass="20718">MSEVMAPMQGAHSDGLVEIEALPPLGQIALRCEFSDDYRAKLTGLLGLSFPEPLKTTAEGERALLWMSPDELLLLLPYDEVPGMLARLEETFPNWILLAADVSDMRAHFRLRGPHLRDVLSKITPADMAPGAFAPGDVRRSRLAQVAAGYWLRGPEEAQVFVFRSVADYAFRVMSVAAEPGGEVGFHPA</sequence>
<dbReference type="SUPFAM" id="SSF103025">
    <property type="entry name" value="Folate-binding domain"/>
    <property type="match status" value="1"/>
</dbReference>
<proteinExistence type="predicted"/>
<evidence type="ECO:0000313" key="2">
    <source>
        <dbReference type="Proteomes" id="UP000187059"/>
    </source>
</evidence>
<dbReference type="EMBL" id="CP015093">
    <property type="protein sequence ID" value="APZ55134.1"/>
    <property type="molecule type" value="Genomic_DNA"/>
</dbReference>
<name>A0A1P8V0F0_9RHOB</name>
<reference evidence="1 2" key="1">
    <citation type="submission" date="2016-04" db="EMBL/GenBank/DDBJ databases">
        <title>Deep-sea bacteria in the southern Pacific.</title>
        <authorList>
            <person name="Tang K."/>
        </authorList>
    </citation>
    <scope>NUCLEOTIDE SEQUENCE [LARGE SCALE GENOMIC DNA]</scope>
    <source>
        <strain evidence="1 2">JLT2014</strain>
    </source>
</reference>
<dbReference type="GO" id="GO:0008115">
    <property type="term" value="F:sarcosine oxidase activity"/>
    <property type="evidence" value="ECO:0007669"/>
    <property type="project" value="UniProtKB-EC"/>
</dbReference>
<keyword evidence="1" id="KW-0560">Oxidoreductase</keyword>
<dbReference type="InterPro" id="IPR027266">
    <property type="entry name" value="TrmE/GcvT-like"/>
</dbReference>